<dbReference type="SUPFAM" id="SSF51905">
    <property type="entry name" value="FAD/NAD(P)-binding domain"/>
    <property type="match status" value="1"/>
</dbReference>
<evidence type="ECO:0000256" key="4">
    <source>
        <dbReference type="ARBA" id="ARBA00022827"/>
    </source>
</evidence>
<organism evidence="8 9">
    <name type="scientific">Salipiger mangrovisoli</name>
    <dbReference type="NCBI Taxonomy" id="2865933"/>
    <lineage>
        <taxon>Bacteria</taxon>
        <taxon>Pseudomonadati</taxon>
        <taxon>Pseudomonadota</taxon>
        <taxon>Alphaproteobacteria</taxon>
        <taxon>Rhodobacterales</taxon>
        <taxon>Roseobacteraceae</taxon>
        <taxon>Salipiger</taxon>
    </lineage>
</organism>
<dbReference type="InterPro" id="IPR007867">
    <property type="entry name" value="GMC_OxRtase_C"/>
</dbReference>
<keyword evidence="9" id="KW-1185">Reference proteome</keyword>
<evidence type="ECO:0000313" key="9">
    <source>
        <dbReference type="Proteomes" id="UP000607796"/>
    </source>
</evidence>
<dbReference type="PANTHER" id="PTHR11552">
    <property type="entry name" value="GLUCOSE-METHANOL-CHOLINE GMC OXIDOREDUCTASE"/>
    <property type="match status" value="1"/>
</dbReference>
<comment type="cofactor">
    <cofactor evidence="1">
        <name>FAD</name>
        <dbReference type="ChEBI" id="CHEBI:57692"/>
    </cofactor>
</comment>
<dbReference type="SUPFAM" id="SSF54373">
    <property type="entry name" value="FAD-linked reductases, C-terminal domain"/>
    <property type="match status" value="1"/>
</dbReference>
<keyword evidence="3 5" id="KW-0285">Flavoprotein</keyword>
<comment type="caution">
    <text evidence="8">The sequence shown here is derived from an EMBL/GenBank/DDBJ whole genome shotgun (WGS) entry which is preliminary data.</text>
</comment>
<dbReference type="Pfam" id="PF00732">
    <property type="entry name" value="GMC_oxred_N"/>
    <property type="match status" value="1"/>
</dbReference>
<accession>A0ABR9X5V7</accession>
<dbReference type="PROSITE" id="PS51257">
    <property type="entry name" value="PROKAR_LIPOPROTEIN"/>
    <property type="match status" value="1"/>
</dbReference>
<reference evidence="8 9" key="1">
    <citation type="journal article" date="2021" name="Int. J. Syst. Evol. Microbiol.">
        <title>Salipiger mangrovisoli sp. nov., isolated from mangrove soil and the proposal for the reclassification of Paraphaeobacter pallidus as Salipiger pallidus comb. nov.</title>
        <authorList>
            <person name="Du J."/>
            <person name="Liu Y."/>
            <person name="Pei T."/>
            <person name="Deng M.R."/>
            <person name="Zhu H."/>
        </authorList>
    </citation>
    <scope>NUCLEOTIDE SEQUENCE [LARGE SCALE GENOMIC DNA]</scope>
    <source>
        <strain evidence="8 9">6D45A</strain>
    </source>
</reference>
<dbReference type="InterPro" id="IPR036188">
    <property type="entry name" value="FAD/NAD-bd_sf"/>
</dbReference>
<gene>
    <name evidence="8" type="ORF">IQ782_18405</name>
</gene>
<protein>
    <submittedName>
        <fullName evidence="8">GMC family oxidoreductase N-terminal domain-containing protein</fullName>
    </submittedName>
</protein>
<evidence type="ECO:0000256" key="2">
    <source>
        <dbReference type="ARBA" id="ARBA00010790"/>
    </source>
</evidence>
<dbReference type="PIRSF" id="PIRSF000137">
    <property type="entry name" value="Alcohol_oxidase"/>
    <property type="match status" value="1"/>
</dbReference>
<dbReference type="InterPro" id="IPR012132">
    <property type="entry name" value="GMC_OxRdtase"/>
</dbReference>
<dbReference type="PROSITE" id="PS00623">
    <property type="entry name" value="GMC_OXRED_1"/>
    <property type="match status" value="1"/>
</dbReference>
<dbReference type="Gene3D" id="3.30.560.10">
    <property type="entry name" value="Glucose Oxidase, domain 3"/>
    <property type="match status" value="1"/>
</dbReference>
<evidence type="ECO:0000259" key="6">
    <source>
        <dbReference type="PROSITE" id="PS00623"/>
    </source>
</evidence>
<proteinExistence type="inferred from homology"/>
<comment type="similarity">
    <text evidence="2 5">Belongs to the GMC oxidoreductase family.</text>
</comment>
<dbReference type="RefSeq" id="WP_194136123.1">
    <property type="nucleotide sequence ID" value="NZ_JADFFK010000014.1"/>
</dbReference>
<evidence type="ECO:0000256" key="1">
    <source>
        <dbReference type="ARBA" id="ARBA00001974"/>
    </source>
</evidence>
<dbReference type="EMBL" id="JADFFK010000014">
    <property type="protein sequence ID" value="MBE9638831.1"/>
    <property type="molecule type" value="Genomic_DNA"/>
</dbReference>
<dbReference type="PANTHER" id="PTHR11552:SF147">
    <property type="entry name" value="CHOLINE DEHYDROGENASE, MITOCHONDRIAL"/>
    <property type="match status" value="1"/>
</dbReference>
<sequence length="541" mass="58741">MTSTKIPQDGDRFDYIIVGGGTAGCVLANRLSANPRTRVLLIEAGGEARSPWVTIPAGFYKLLTNPRYNWSLRSVAEPATGNRVIAMPRGKGLGGSSLINGMIYVRGQRQDYDLWAQRGCPGWSFDDVLPVFRAIEDWQGPDPHGLRGRGGPLPISPVHETPAIARAFFDAAAAADVPFNHDYNGETQDGVGIYQVNQRSSRRVSAAKAYLSPVRSRSNLAVVPRARVTGIETREGRAIGVRAATKAGARLWHARCEIVLAAGAVHSPQILELSGIGNPGVLRDAGIETRHALPGVGENYLDHYCTRMNWEVSQKVTLNELTRGWRLVREVLRYGLAGKGVLSYGTGLANGFVRTREGLDGPDVQFFFMHASYANAATRKLDAHPGMTLGVTGLRPQSRGSIHIRSADPAEAPEIRPNFLAAQDDVRTIREGMKIGRRILEQAPMDAFRVREQTPGPACESDADWDAFVRANGQSIYHMAGTCRMGSDSAAVVDPRLRLRGLAGLRVVDASIMPEMVSANTQAAVFMIAEKGAQMILEDAR</sequence>
<evidence type="ECO:0000256" key="5">
    <source>
        <dbReference type="RuleBase" id="RU003968"/>
    </source>
</evidence>
<feature type="domain" description="Glucose-methanol-choline oxidoreductase N-terminal" evidence="6">
    <location>
        <begin position="90"/>
        <end position="113"/>
    </location>
</feature>
<name>A0ABR9X5V7_9RHOB</name>
<dbReference type="PROSITE" id="PS00624">
    <property type="entry name" value="GMC_OXRED_2"/>
    <property type="match status" value="1"/>
</dbReference>
<evidence type="ECO:0000313" key="8">
    <source>
        <dbReference type="EMBL" id="MBE9638831.1"/>
    </source>
</evidence>
<keyword evidence="4 5" id="KW-0274">FAD</keyword>
<evidence type="ECO:0000256" key="3">
    <source>
        <dbReference type="ARBA" id="ARBA00022630"/>
    </source>
</evidence>
<dbReference type="InterPro" id="IPR000172">
    <property type="entry name" value="GMC_OxRdtase_N"/>
</dbReference>
<evidence type="ECO:0000259" key="7">
    <source>
        <dbReference type="PROSITE" id="PS00624"/>
    </source>
</evidence>
<dbReference type="Gene3D" id="3.50.50.60">
    <property type="entry name" value="FAD/NAD(P)-binding domain"/>
    <property type="match status" value="1"/>
</dbReference>
<dbReference type="Pfam" id="PF05199">
    <property type="entry name" value="GMC_oxred_C"/>
    <property type="match status" value="1"/>
</dbReference>
<dbReference type="Proteomes" id="UP000607796">
    <property type="component" value="Unassembled WGS sequence"/>
</dbReference>
<feature type="domain" description="Glucose-methanol-choline oxidoreductase N-terminal" evidence="7">
    <location>
        <begin position="263"/>
        <end position="277"/>
    </location>
</feature>